<dbReference type="Pfam" id="PF02607">
    <property type="entry name" value="B12-binding_2"/>
    <property type="match status" value="1"/>
</dbReference>
<evidence type="ECO:0000256" key="2">
    <source>
        <dbReference type="ARBA" id="ARBA00023125"/>
    </source>
</evidence>
<dbReference type="Gene3D" id="1.10.1660.10">
    <property type="match status" value="1"/>
</dbReference>
<gene>
    <name evidence="7" type="ORF">N781_17995</name>
</gene>
<dbReference type="InterPro" id="IPR036594">
    <property type="entry name" value="Meth_synthase_dom"/>
</dbReference>
<dbReference type="InterPro" id="IPR009061">
    <property type="entry name" value="DNA-bd_dom_put_sf"/>
</dbReference>
<evidence type="ECO:0000313" key="7">
    <source>
        <dbReference type="EMBL" id="KGX92191.1"/>
    </source>
</evidence>
<dbReference type="SUPFAM" id="SSF46955">
    <property type="entry name" value="Putative DNA-binding domain"/>
    <property type="match status" value="1"/>
</dbReference>
<dbReference type="PANTHER" id="PTHR30204:SF67">
    <property type="entry name" value="HTH-TYPE TRANSCRIPTIONAL REGULATOR MLRA-RELATED"/>
    <property type="match status" value="1"/>
</dbReference>
<dbReference type="AlphaFoldDB" id="A0A0A5GG15"/>
<feature type="region of interest" description="Disordered" evidence="4">
    <location>
        <begin position="76"/>
        <end position="95"/>
    </location>
</feature>
<dbReference type="GO" id="GO:0003700">
    <property type="term" value="F:DNA-binding transcription factor activity"/>
    <property type="evidence" value="ECO:0007669"/>
    <property type="project" value="InterPro"/>
</dbReference>
<organism evidence="7 8">
    <name type="scientific">Pontibacillus halophilus JSM 076056 = DSM 19796</name>
    <dbReference type="NCBI Taxonomy" id="1385510"/>
    <lineage>
        <taxon>Bacteria</taxon>
        <taxon>Bacillati</taxon>
        <taxon>Bacillota</taxon>
        <taxon>Bacilli</taxon>
        <taxon>Bacillales</taxon>
        <taxon>Bacillaceae</taxon>
        <taxon>Pontibacillus</taxon>
    </lineage>
</organism>
<reference evidence="7 8" key="1">
    <citation type="submission" date="2013-08" db="EMBL/GenBank/DDBJ databases">
        <authorList>
            <person name="Huang J."/>
            <person name="Wang G."/>
        </authorList>
    </citation>
    <scope>NUCLEOTIDE SEQUENCE [LARGE SCALE GENOMIC DNA]</scope>
    <source>
        <strain evidence="7 8">JSM 076056</strain>
    </source>
</reference>
<proteinExistence type="predicted"/>
<dbReference type="CDD" id="cd01104">
    <property type="entry name" value="HTH_MlrA-CarA"/>
    <property type="match status" value="1"/>
</dbReference>
<dbReference type="GO" id="GO:0046872">
    <property type="term" value="F:metal ion binding"/>
    <property type="evidence" value="ECO:0007669"/>
    <property type="project" value="InterPro"/>
</dbReference>
<evidence type="ECO:0000256" key="3">
    <source>
        <dbReference type="ARBA" id="ARBA00023163"/>
    </source>
</evidence>
<dbReference type="EMBL" id="AVPE01000007">
    <property type="protein sequence ID" value="KGX92191.1"/>
    <property type="molecule type" value="Genomic_DNA"/>
</dbReference>
<dbReference type="PROSITE" id="PS51332">
    <property type="entry name" value="B12_BINDING"/>
    <property type="match status" value="1"/>
</dbReference>
<evidence type="ECO:0000313" key="8">
    <source>
        <dbReference type="Proteomes" id="UP000030528"/>
    </source>
</evidence>
<dbReference type="Proteomes" id="UP000030528">
    <property type="component" value="Unassembled WGS sequence"/>
</dbReference>
<comment type="caution">
    <text evidence="7">The sequence shown here is derived from an EMBL/GenBank/DDBJ whole genome shotgun (WGS) entry which is preliminary data.</text>
</comment>
<evidence type="ECO:0000259" key="5">
    <source>
        <dbReference type="PROSITE" id="PS50937"/>
    </source>
</evidence>
<feature type="domain" description="HTH merR-type" evidence="5">
    <location>
        <begin position="7"/>
        <end position="76"/>
    </location>
</feature>
<dbReference type="Pfam" id="PF02310">
    <property type="entry name" value="B12-binding"/>
    <property type="match status" value="1"/>
</dbReference>
<dbReference type="OrthoDB" id="9800334at2"/>
<keyword evidence="8" id="KW-1185">Reference proteome</keyword>
<dbReference type="SUPFAM" id="SSF52242">
    <property type="entry name" value="Cobalamin (vitamin B12)-binding domain"/>
    <property type="match status" value="1"/>
</dbReference>
<protein>
    <submittedName>
        <fullName evidence="7">MerR family transcriptional regulator</fullName>
    </submittedName>
</protein>
<dbReference type="PROSITE" id="PS50937">
    <property type="entry name" value="HTH_MERR_2"/>
    <property type="match status" value="1"/>
</dbReference>
<evidence type="ECO:0000256" key="4">
    <source>
        <dbReference type="SAM" id="MobiDB-lite"/>
    </source>
</evidence>
<evidence type="ECO:0000259" key="6">
    <source>
        <dbReference type="PROSITE" id="PS51332"/>
    </source>
</evidence>
<dbReference type="Gene3D" id="3.40.50.280">
    <property type="entry name" value="Cobalamin-binding domain"/>
    <property type="match status" value="1"/>
</dbReference>
<dbReference type="RefSeq" id="WP_026799544.1">
    <property type="nucleotide sequence ID" value="NZ_AULI01000002.1"/>
</dbReference>
<dbReference type="InterPro" id="IPR003759">
    <property type="entry name" value="Cbl-bd_cap"/>
</dbReference>
<dbReference type="InterPro" id="IPR006158">
    <property type="entry name" value="Cobalamin-bd"/>
</dbReference>
<dbReference type="InterPro" id="IPR047057">
    <property type="entry name" value="MerR_fam"/>
</dbReference>
<dbReference type="STRING" id="1385510.GCA_000425205_00776"/>
<dbReference type="eggNOG" id="COG0789">
    <property type="taxonomic scope" value="Bacteria"/>
</dbReference>
<feature type="domain" description="B12-binding" evidence="6">
    <location>
        <begin position="182"/>
        <end position="305"/>
    </location>
</feature>
<keyword evidence="1" id="KW-0805">Transcription regulation</keyword>
<dbReference type="eggNOG" id="COG5012">
    <property type="taxonomic scope" value="Bacteria"/>
</dbReference>
<keyword evidence="3" id="KW-0804">Transcription</keyword>
<accession>A0A0A5GG15</accession>
<dbReference type="InterPro" id="IPR000551">
    <property type="entry name" value="MerR-type_HTH_dom"/>
</dbReference>
<dbReference type="InterPro" id="IPR036724">
    <property type="entry name" value="Cobalamin-bd_sf"/>
</dbReference>
<evidence type="ECO:0000256" key="1">
    <source>
        <dbReference type="ARBA" id="ARBA00023015"/>
    </source>
</evidence>
<sequence length="305" mass="34925">MSSQQGKYNIKALCNMLGIQAGTLRAWERRYQIIRPQRNSAGHRVYTEEHVKVLKWLMDKVDKGFTISQAVSLLENQNTDQREDESEEEQFETRTHQQQISYKLQKALLSFDEKLAHSQLDYAFSIFTPEKVAIEVIGPILVDIGTLWERNEISSAHEHFATNFLRSRVGMMLISLPSDQTLPKAICVCGPNEKHELGLLIFALFLKRKGYEVIYLGQSLAPGDAHVVIDEVQPKYLFMSCTLKKNIPTTVSLAKALKEKFPTLDIGLGGYAYDSLPKEEKLRLKPFLLGTNRQEWEEWLATHEI</sequence>
<dbReference type="Pfam" id="PF13411">
    <property type="entry name" value="MerR_1"/>
    <property type="match status" value="1"/>
</dbReference>
<keyword evidence="2" id="KW-0238">DNA-binding</keyword>
<dbReference type="PANTHER" id="PTHR30204">
    <property type="entry name" value="REDOX-CYCLING DRUG-SENSING TRANSCRIPTIONAL ACTIVATOR SOXR"/>
    <property type="match status" value="1"/>
</dbReference>
<name>A0A0A5GG15_9BACI</name>
<dbReference type="GO" id="GO:0003677">
    <property type="term" value="F:DNA binding"/>
    <property type="evidence" value="ECO:0007669"/>
    <property type="project" value="UniProtKB-KW"/>
</dbReference>
<dbReference type="Gene3D" id="1.10.1240.10">
    <property type="entry name" value="Methionine synthase domain"/>
    <property type="match status" value="1"/>
</dbReference>
<dbReference type="SMART" id="SM00422">
    <property type="entry name" value="HTH_MERR"/>
    <property type="match status" value="1"/>
</dbReference>
<dbReference type="GO" id="GO:0031419">
    <property type="term" value="F:cobalamin binding"/>
    <property type="evidence" value="ECO:0007669"/>
    <property type="project" value="InterPro"/>
</dbReference>